<feature type="transmembrane region" description="Helical" evidence="2">
    <location>
        <begin position="182"/>
        <end position="199"/>
    </location>
</feature>
<feature type="transmembrane region" description="Helical" evidence="2">
    <location>
        <begin position="211"/>
        <end position="233"/>
    </location>
</feature>
<name>A0ABW1IF21_9PSEU</name>
<sequence>MSAPTAVRPAPPATAPPPDRPRVRWVAAVAAGLAVLLAGTCLVAVVQGGTWFADAALAVGVVAALGVALQRLPGPAVALGQLVGVLLLLTGLFGDGAVAGFLPGPAAFGAFGDHVAEAAAQIDSGVAPVVPAPGMLFLITIAFGVLAVIVHAASVTAGAPAAAGVPLLCLVAVPAALSETLLPWWAVACAVAGYGLLLVARDGAGRRGSALVTGGIAVVAVAGVLGLLLGSAATVVGTAGRFVSGGAGGGNGGAIGLNPFTSLRGQLTQSEPIELFRTTGLPRPTYLRALTLSDYRANSGWQAATPRPGVPLAGPLTEDPADGERVRVAVQNVAFRDYWLPLYGQPESVTGVDADRWAYDRSSGIAYTQRPREEEAWQETAVLPAPSAEELRAAAGSTRVDPVYRDTTGVDPRVARIAADVTRDAATPFDRAIALVEYFTGPQSQFRYSLETAAGSGDDALVDFLTVGRAGYCEQFASAMAVMLRTQGVPARVAVGFTAGTEGDGYRSVSTRDAHAWVEAWFPGYGWTTFDPTPLTDGRTVVPPYVLEAVADAPPGAEQPAAPEQEVPQPQVQAEAPQPTPEPPPVDLPQAEPTTADEGGGVPVLVPLVVLLVVALLAGPAVARRVLRKRRLAAAAAGGPGAGRAAWEELLATSRDRGSAVSDGDTVRGTARAIVGAHELDGPAHDSTREELREVVRLVEAEWYGDEPPAAGALTGPVTAVLAALDGSGRRGWRTWARTLLPRSLLTTIGAWAAKERTPTPTPSA</sequence>
<dbReference type="PANTHER" id="PTHR42736">
    <property type="entry name" value="PROTEIN-GLUTAMINE GAMMA-GLUTAMYLTRANSFERASE"/>
    <property type="match status" value="1"/>
</dbReference>
<reference evidence="5" key="1">
    <citation type="journal article" date="2019" name="Int. J. Syst. Evol. Microbiol.">
        <title>The Global Catalogue of Microorganisms (GCM) 10K type strain sequencing project: providing services to taxonomists for standard genome sequencing and annotation.</title>
        <authorList>
            <consortium name="The Broad Institute Genomics Platform"/>
            <consortium name="The Broad Institute Genome Sequencing Center for Infectious Disease"/>
            <person name="Wu L."/>
            <person name="Ma J."/>
        </authorList>
    </citation>
    <scope>NUCLEOTIDE SEQUENCE [LARGE SCALE GENOMIC DNA]</scope>
    <source>
        <strain evidence="5">CGMCC 4.7397</strain>
    </source>
</reference>
<dbReference type="Gene3D" id="3.10.620.30">
    <property type="match status" value="1"/>
</dbReference>
<dbReference type="Proteomes" id="UP001596119">
    <property type="component" value="Unassembled WGS sequence"/>
</dbReference>
<keyword evidence="2" id="KW-1133">Transmembrane helix</keyword>
<feature type="transmembrane region" description="Helical" evidence="2">
    <location>
        <begin position="604"/>
        <end position="623"/>
    </location>
</feature>
<dbReference type="PANTHER" id="PTHR42736:SF1">
    <property type="entry name" value="PROTEIN-GLUTAMINE GAMMA-GLUTAMYLTRANSFERASE"/>
    <property type="match status" value="1"/>
</dbReference>
<dbReference type="Pfam" id="PF01841">
    <property type="entry name" value="Transglut_core"/>
    <property type="match status" value="1"/>
</dbReference>
<feature type="domain" description="Transglutaminase-like" evidence="3">
    <location>
        <begin position="465"/>
        <end position="534"/>
    </location>
</feature>
<organism evidence="4 5">
    <name type="scientific">Pseudonocardia lutea</name>
    <dbReference type="NCBI Taxonomy" id="2172015"/>
    <lineage>
        <taxon>Bacteria</taxon>
        <taxon>Bacillati</taxon>
        <taxon>Actinomycetota</taxon>
        <taxon>Actinomycetes</taxon>
        <taxon>Pseudonocardiales</taxon>
        <taxon>Pseudonocardiaceae</taxon>
        <taxon>Pseudonocardia</taxon>
    </lineage>
</organism>
<dbReference type="InterPro" id="IPR052901">
    <property type="entry name" value="Bact_TGase-like"/>
</dbReference>
<evidence type="ECO:0000259" key="3">
    <source>
        <dbReference type="SMART" id="SM00460"/>
    </source>
</evidence>
<evidence type="ECO:0000256" key="2">
    <source>
        <dbReference type="SAM" id="Phobius"/>
    </source>
</evidence>
<keyword evidence="2" id="KW-0472">Membrane</keyword>
<dbReference type="InterPro" id="IPR021878">
    <property type="entry name" value="TgpA_N"/>
</dbReference>
<dbReference type="Pfam" id="PF11992">
    <property type="entry name" value="TgpA_N"/>
    <property type="match status" value="1"/>
</dbReference>
<proteinExistence type="predicted"/>
<feature type="compositionally biased region" description="Low complexity" evidence="1">
    <location>
        <begin position="554"/>
        <end position="577"/>
    </location>
</feature>
<dbReference type="RefSeq" id="WP_379571115.1">
    <property type="nucleotide sequence ID" value="NZ_JBHSQK010000102.1"/>
</dbReference>
<dbReference type="SUPFAM" id="SSF54001">
    <property type="entry name" value="Cysteine proteinases"/>
    <property type="match status" value="1"/>
</dbReference>
<dbReference type="SMART" id="SM00460">
    <property type="entry name" value="TGc"/>
    <property type="match status" value="1"/>
</dbReference>
<keyword evidence="5" id="KW-1185">Reference proteome</keyword>
<feature type="transmembrane region" description="Helical" evidence="2">
    <location>
        <begin position="76"/>
        <end position="94"/>
    </location>
</feature>
<dbReference type="InterPro" id="IPR002931">
    <property type="entry name" value="Transglutaminase-like"/>
</dbReference>
<accession>A0ABW1IF21</accession>
<feature type="compositionally biased region" description="Pro residues" evidence="1">
    <location>
        <begin position="578"/>
        <end position="587"/>
    </location>
</feature>
<gene>
    <name evidence="4" type="ORF">ACFQH9_29080</name>
</gene>
<feature type="transmembrane region" description="Helical" evidence="2">
    <location>
        <begin position="157"/>
        <end position="176"/>
    </location>
</feature>
<protein>
    <submittedName>
        <fullName evidence="4">TransglutaminaseTgpA domain-containing protein</fullName>
    </submittedName>
</protein>
<evidence type="ECO:0000256" key="1">
    <source>
        <dbReference type="SAM" id="MobiDB-lite"/>
    </source>
</evidence>
<feature type="region of interest" description="Disordered" evidence="1">
    <location>
        <begin position="554"/>
        <end position="599"/>
    </location>
</feature>
<feature type="transmembrane region" description="Helical" evidence="2">
    <location>
        <begin position="51"/>
        <end position="69"/>
    </location>
</feature>
<dbReference type="EMBL" id="JBHSQK010000102">
    <property type="protein sequence ID" value="MFC5952326.1"/>
    <property type="molecule type" value="Genomic_DNA"/>
</dbReference>
<feature type="transmembrane region" description="Helical" evidence="2">
    <location>
        <begin position="132"/>
        <end position="150"/>
    </location>
</feature>
<evidence type="ECO:0000313" key="4">
    <source>
        <dbReference type="EMBL" id="MFC5952326.1"/>
    </source>
</evidence>
<feature type="transmembrane region" description="Helical" evidence="2">
    <location>
        <begin position="25"/>
        <end position="45"/>
    </location>
</feature>
<dbReference type="InterPro" id="IPR038765">
    <property type="entry name" value="Papain-like_cys_pep_sf"/>
</dbReference>
<comment type="caution">
    <text evidence="4">The sequence shown here is derived from an EMBL/GenBank/DDBJ whole genome shotgun (WGS) entry which is preliminary data.</text>
</comment>
<keyword evidence="2" id="KW-0812">Transmembrane</keyword>
<evidence type="ECO:0000313" key="5">
    <source>
        <dbReference type="Proteomes" id="UP001596119"/>
    </source>
</evidence>